<feature type="transmembrane region" description="Helical" evidence="2">
    <location>
        <begin position="228"/>
        <end position="247"/>
    </location>
</feature>
<feature type="transmembrane region" description="Helical" evidence="2">
    <location>
        <begin position="110"/>
        <end position="128"/>
    </location>
</feature>
<feature type="region of interest" description="Disordered" evidence="1">
    <location>
        <begin position="262"/>
        <end position="284"/>
    </location>
</feature>
<dbReference type="EMBL" id="JADIKE010000025">
    <property type="protein sequence ID" value="MBM7124233.1"/>
    <property type="molecule type" value="Genomic_DNA"/>
</dbReference>
<keyword evidence="2" id="KW-0472">Membrane</keyword>
<keyword evidence="2" id="KW-1133">Transmembrane helix</keyword>
<comment type="caution">
    <text evidence="3">The sequence shown here is derived from an EMBL/GenBank/DDBJ whole genome shotgun (WGS) entry which is preliminary data.</text>
</comment>
<evidence type="ECO:0000313" key="3">
    <source>
        <dbReference type="EMBL" id="MBM7124233.1"/>
    </source>
</evidence>
<feature type="transmembrane region" description="Helical" evidence="2">
    <location>
        <begin position="203"/>
        <end position="222"/>
    </location>
</feature>
<proteinExistence type="predicted"/>
<evidence type="ECO:0000256" key="1">
    <source>
        <dbReference type="SAM" id="MobiDB-lite"/>
    </source>
</evidence>
<reference evidence="3" key="1">
    <citation type="submission" date="2020-10" db="EMBL/GenBank/DDBJ databases">
        <title>Phylogeny of dyella-like bacteria.</title>
        <authorList>
            <person name="Fu J."/>
        </authorList>
    </citation>
    <scope>NUCLEOTIDE SEQUENCE</scope>
    <source>
        <strain evidence="3">DHOC52</strain>
    </source>
</reference>
<feature type="transmembrane region" description="Helical" evidence="2">
    <location>
        <begin position="69"/>
        <end position="90"/>
    </location>
</feature>
<feature type="transmembrane region" description="Helical" evidence="2">
    <location>
        <begin position="178"/>
        <end position="196"/>
    </location>
</feature>
<feature type="transmembrane region" description="Helical" evidence="2">
    <location>
        <begin position="140"/>
        <end position="158"/>
    </location>
</feature>
<protein>
    <submittedName>
        <fullName evidence="3">DoxX family protein</fullName>
    </submittedName>
</protein>
<name>A0ABS2JZ20_9GAMM</name>
<dbReference type="Proteomes" id="UP001430149">
    <property type="component" value="Unassembled WGS sequence"/>
</dbReference>
<feature type="compositionally biased region" description="Basic and acidic residues" evidence="1">
    <location>
        <begin position="268"/>
        <end position="284"/>
    </location>
</feature>
<sequence length="284" mass="30540">MRITGMGRLLFALSLLALGVFGLYSDDFALVWQPVPAGVPGRALLAYVSGIILCAMSVGLLTRRTLVPASFVACLYTLVWLLALHIPHVIAQPLVEGNWGASGEIMTLVSASWILYASSATPGSRLYFPSLVGAKAIRRARMLFAVGVPLIGLEHFIYASDTVNLVPAWLPGRLGWAYFTGAAHIAAGLAILLSVIPRLAAVLETLMMGIFTVLVWIPAVAANPAQRFDWTALWMSAVITAAGWVAAESYRGIGYATQRAFPPLPSGERTEVRGQPRDELSKKH</sequence>
<feature type="transmembrane region" description="Helical" evidence="2">
    <location>
        <begin position="44"/>
        <end position="62"/>
    </location>
</feature>
<gene>
    <name evidence="3" type="ORF">ISP19_02475</name>
</gene>
<organism evidence="3 4">
    <name type="scientific">Dyella flava</name>
    <dbReference type="NCBI Taxonomy" id="1920170"/>
    <lineage>
        <taxon>Bacteria</taxon>
        <taxon>Pseudomonadati</taxon>
        <taxon>Pseudomonadota</taxon>
        <taxon>Gammaproteobacteria</taxon>
        <taxon>Lysobacterales</taxon>
        <taxon>Rhodanobacteraceae</taxon>
        <taxon>Dyella</taxon>
    </lineage>
</organism>
<evidence type="ECO:0000313" key="4">
    <source>
        <dbReference type="Proteomes" id="UP001430149"/>
    </source>
</evidence>
<dbReference type="RefSeq" id="WP_204679401.1">
    <property type="nucleotide sequence ID" value="NZ_BSNR01000008.1"/>
</dbReference>
<keyword evidence="2" id="KW-0812">Transmembrane</keyword>
<accession>A0ABS2JZ20</accession>
<evidence type="ECO:0000256" key="2">
    <source>
        <dbReference type="SAM" id="Phobius"/>
    </source>
</evidence>
<keyword evidence="4" id="KW-1185">Reference proteome</keyword>